<keyword evidence="8" id="KW-0464">Manganese</keyword>
<reference evidence="11" key="2">
    <citation type="submission" date="2013-01" db="EMBL/GenBank/DDBJ databases">
        <title>The wheat powdery mildew genome reveals unique evolution of an obligate biotroph.</title>
        <authorList>
            <person name="Oberhaensli S."/>
            <person name="Wicker T."/>
            <person name="Keller B."/>
        </authorList>
    </citation>
    <scope>NUCLEOTIDE SEQUENCE</scope>
    <source>
        <strain evidence="11">96224</strain>
    </source>
</reference>
<dbReference type="InterPro" id="IPR036189">
    <property type="entry name" value="DCP2_BoxA_sf"/>
</dbReference>
<evidence type="ECO:0000256" key="9">
    <source>
        <dbReference type="SAM" id="MobiDB-lite"/>
    </source>
</evidence>
<dbReference type="Proteomes" id="UP000053110">
    <property type="component" value="Unassembled WGS sequence"/>
</dbReference>
<evidence type="ECO:0000259" key="10">
    <source>
        <dbReference type="PROSITE" id="PS51462"/>
    </source>
</evidence>
<gene>
    <name evidence="11" type="ORF">BGT96224_4353</name>
    <name evidence="12" type="ORF">BGT96224V2_LOCUS5696</name>
</gene>
<name>A0A061HEL3_BLUGR</name>
<keyword evidence="4" id="KW-0963">Cytoplasm</keyword>
<feature type="domain" description="Nudix hydrolase" evidence="10">
    <location>
        <begin position="95"/>
        <end position="228"/>
    </location>
</feature>
<sequence length="941" mass="107574">MTEGNMTLKYWLDDLCVRFLMNGPKEDLETAERICFRVEEAQWYYEDFIRPLDPTLPSMTLKGFCEEIFAHCPLLLPFSQDHRMKAFDAFLSYKKRIPVRGAIMLNHDMDRVVLVKGWKKNANWSFPRGKINKDEDDLDCAVREVYEETGFDIEEAGLIPENRQVKSIDLNMHEQQIRLFVFRDIPLDTHFEPRTRKEISAIDWWQLSDLPAFRKGKASTHQQPEIKSTNFYMVAPFLTHLRKWIIDQKKQSSRRRTFNSSRSLNGVTVHDETLTEEEQGTESNPDANYSKNGISENQMNTIYSQDIRDRESHHFHSFQSTQQDSEQFQKQPSDSIGPALLALLHNKPNIDPQSVHLLSETRLNQDLIPPIVPSPKNFESSRPLVADFTTNKNEAEYQINHLQSHIKSQYERMIEAQKHIQAYQKQNNFSGSHPYQSQHLIHPQPLPPHVQRALFAQSPLQSPLIPKAAPNVGSALAQHNQYFPSIASTIQDQEKCVAIPSTSWLDSPLHTNHDDLNYSQQLNTDTARRHLETQPQASASVTQAAWPGVATKDSNNYRKTWNNQSISQYENTLSWNSYQNELLTPLPTFEDKNQPSHGKHFQNTEESCTLMQNPLSHKQHQFNRKHDIHRQSDQQIYPQTHVPRLSHELSASSCLIPQALNLTSISSKMNGNQIPSPDIYSPRYPPTENQKSALLGLFKGSDTYNFQSSIQNDIKTLPTPPTLSAVELSAVEPLSSKAEKKYVTQNSNRDRKKISLNETTTEISPTSQAVNIQLRPSEFAEKSMLPLQIAPSKTSFKLAQTEKFRGKQVKPPDKSTALFRPRILKRHQTEPDASGIEFESSTSNSSSKELGEYGHKQSQSTDHKQDLLSLFGKQAPGFRQSSADNFPPSPIPDYDVTYQYQEKSLELKPKILQKKTPKISSADKGFLLSYLDDIVAKGTSF</sequence>
<dbReference type="FunFam" id="3.90.79.10:FF:000003">
    <property type="entry name" value="M7GpppN-mRNA hydrolase isoform 2"/>
    <property type="match status" value="1"/>
</dbReference>
<dbReference type="SUPFAM" id="SSF55811">
    <property type="entry name" value="Nudix"/>
    <property type="match status" value="1"/>
</dbReference>
<feature type="region of interest" description="Disordered" evidence="9">
    <location>
        <begin position="255"/>
        <end position="296"/>
    </location>
</feature>
<evidence type="ECO:0000313" key="13">
    <source>
        <dbReference type="Proteomes" id="UP000053110"/>
    </source>
</evidence>
<dbReference type="SUPFAM" id="SSF140586">
    <property type="entry name" value="Dcp2 domain-like"/>
    <property type="match status" value="1"/>
</dbReference>
<dbReference type="InterPro" id="IPR044099">
    <property type="entry name" value="Dcp2_NUDIX"/>
</dbReference>
<dbReference type="PANTHER" id="PTHR23114:SF17">
    <property type="entry name" value="M7GPPPN-MRNA HYDROLASE"/>
    <property type="match status" value="1"/>
</dbReference>
<keyword evidence="5" id="KW-0479">Metal-binding</keyword>
<dbReference type="GO" id="GO:0000932">
    <property type="term" value="C:P-body"/>
    <property type="evidence" value="ECO:0007669"/>
    <property type="project" value="TreeGrafter"/>
</dbReference>
<dbReference type="GO" id="GO:0030145">
    <property type="term" value="F:manganese ion binding"/>
    <property type="evidence" value="ECO:0007669"/>
    <property type="project" value="InterPro"/>
</dbReference>
<feature type="region of interest" description="Disordered" evidence="9">
    <location>
        <begin position="312"/>
        <end position="333"/>
    </location>
</feature>
<evidence type="ECO:0000313" key="11">
    <source>
        <dbReference type="EMBL" id="EPQ63039.1"/>
    </source>
</evidence>
<reference evidence="13" key="1">
    <citation type="journal article" date="2013" name="Nat. Genet.">
        <title>The wheat powdery mildew genome shows the unique evolution of an obligate biotroph.</title>
        <authorList>
            <person name="Wicker T."/>
            <person name="Oberhaensli S."/>
            <person name="Parlange F."/>
            <person name="Buchmann J.P."/>
            <person name="Shatalina M."/>
            <person name="Roffler S."/>
            <person name="Ben-David R."/>
            <person name="Dolezel J."/>
            <person name="Simkova H."/>
            <person name="Schulze-Lefert P."/>
            <person name="Spanu P.D."/>
            <person name="Bruggmann R."/>
            <person name="Amselem J."/>
            <person name="Quesneville H."/>
            <person name="Ver Loren van Themaat E."/>
            <person name="Paape T."/>
            <person name="Shimizu K.K."/>
            <person name="Keller B."/>
        </authorList>
    </citation>
    <scope>NUCLEOTIDE SEQUENCE [LARGE SCALE GENOMIC DNA]</scope>
    <source>
        <strain evidence="13">96224</strain>
    </source>
</reference>
<dbReference type="GO" id="GO:0000290">
    <property type="term" value="P:deadenylation-dependent decapping of nuclear-transcribed mRNA"/>
    <property type="evidence" value="ECO:0007669"/>
    <property type="project" value="InterPro"/>
</dbReference>
<feature type="compositionally biased region" description="Low complexity" evidence="9">
    <location>
        <begin position="834"/>
        <end position="848"/>
    </location>
</feature>
<feature type="compositionally biased region" description="Basic and acidic residues" evidence="9">
    <location>
        <begin position="849"/>
        <end position="864"/>
    </location>
</feature>
<evidence type="ECO:0000313" key="12">
    <source>
        <dbReference type="EMBL" id="SUZ12537.1"/>
    </source>
</evidence>
<evidence type="ECO:0000256" key="6">
    <source>
        <dbReference type="ARBA" id="ARBA00022801"/>
    </source>
</evidence>
<keyword evidence="7" id="KW-0694">RNA-binding</keyword>
<evidence type="ECO:0000256" key="2">
    <source>
        <dbReference type="ARBA" id="ARBA00004496"/>
    </source>
</evidence>
<feature type="compositionally biased region" description="Polar residues" evidence="9">
    <location>
        <begin position="281"/>
        <end position="296"/>
    </location>
</feature>
<dbReference type="GO" id="GO:0140933">
    <property type="term" value="F:5'-(N(7)-methylguanosine 5'-triphospho)-[mRNA] hydrolase activity"/>
    <property type="evidence" value="ECO:0007669"/>
    <property type="project" value="InterPro"/>
</dbReference>
<dbReference type="OrthoDB" id="18996at2759"/>
<dbReference type="SMART" id="SM01125">
    <property type="entry name" value="DCP2"/>
    <property type="match status" value="1"/>
</dbReference>
<comment type="cofactor">
    <cofactor evidence="1">
        <name>Mn(2+)</name>
        <dbReference type="ChEBI" id="CHEBI:29035"/>
    </cofactor>
</comment>
<feature type="region of interest" description="Disordered" evidence="9">
    <location>
        <begin position="801"/>
        <end position="864"/>
    </location>
</feature>
<organism evidence="12">
    <name type="scientific">Blumeria graminis f. sp. tritici 96224</name>
    <dbReference type="NCBI Taxonomy" id="1268274"/>
    <lineage>
        <taxon>Eukaryota</taxon>
        <taxon>Fungi</taxon>
        <taxon>Dikarya</taxon>
        <taxon>Ascomycota</taxon>
        <taxon>Pezizomycotina</taxon>
        <taxon>Leotiomycetes</taxon>
        <taxon>Erysiphales</taxon>
        <taxon>Erysiphaceae</taxon>
        <taxon>Blumeria</taxon>
    </lineage>
</organism>
<dbReference type="InterPro" id="IPR020084">
    <property type="entry name" value="NUDIX_hydrolase_CS"/>
</dbReference>
<evidence type="ECO:0000256" key="3">
    <source>
        <dbReference type="ARBA" id="ARBA00005279"/>
    </source>
</evidence>
<reference evidence="12" key="3">
    <citation type="submission" date="2018-07" db="EMBL/GenBank/DDBJ databases">
        <authorList>
            <person name="Quirk P.G."/>
            <person name="Krulwich T.A."/>
        </authorList>
    </citation>
    <scope>NUCLEOTIDE SEQUENCE</scope>
    <source>
        <strain evidence="12">96224</strain>
    </source>
</reference>
<dbReference type="GO" id="GO:0003723">
    <property type="term" value="F:RNA binding"/>
    <property type="evidence" value="ECO:0007669"/>
    <property type="project" value="UniProtKB-KW"/>
</dbReference>
<dbReference type="HOGENOM" id="CLU_008108_4_0_1"/>
<evidence type="ECO:0000256" key="8">
    <source>
        <dbReference type="ARBA" id="ARBA00023211"/>
    </source>
</evidence>
<comment type="similarity">
    <text evidence="3">Belongs to the Nudix hydrolase family. DCP2 subfamily.</text>
</comment>
<dbReference type="Gene3D" id="3.90.79.10">
    <property type="entry name" value="Nucleoside Triphosphate Pyrophosphohydrolase"/>
    <property type="match status" value="1"/>
</dbReference>
<evidence type="ECO:0000256" key="5">
    <source>
        <dbReference type="ARBA" id="ARBA00022723"/>
    </source>
</evidence>
<accession>A0A061HEL3</accession>
<dbReference type="Gene3D" id="1.10.10.1050">
    <property type="entry name" value="Dcp2, box A domain"/>
    <property type="match status" value="1"/>
</dbReference>
<dbReference type="CDD" id="cd03672">
    <property type="entry name" value="NUDIX_Dcp2p_Nudt20"/>
    <property type="match status" value="1"/>
</dbReference>
<dbReference type="Pfam" id="PF00293">
    <property type="entry name" value="NUDIX"/>
    <property type="match status" value="1"/>
</dbReference>
<dbReference type="EMBL" id="KE375135">
    <property type="protein sequence ID" value="EPQ63039.1"/>
    <property type="molecule type" value="Genomic_DNA"/>
</dbReference>
<evidence type="ECO:0000256" key="4">
    <source>
        <dbReference type="ARBA" id="ARBA00022490"/>
    </source>
</evidence>
<proteinExistence type="inferred from homology"/>
<dbReference type="InterPro" id="IPR000086">
    <property type="entry name" value="NUDIX_hydrolase_dom"/>
</dbReference>
<dbReference type="EMBL" id="UIGY01000184">
    <property type="protein sequence ID" value="SUZ12537.1"/>
    <property type="molecule type" value="Genomic_DNA"/>
</dbReference>
<feature type="compositionally biased region" description="Polar residues" evidence="9">
    <location>
        <begin position="317"/>
        <end position="333"/>
    </location>
</feature>
<evidence type="ECO:0000256" key="1">
    <source>
        <dbReference type="ARBA" id="ARBA00001936"/>
    </source>
</evidence>
<dbReference type="InterPro" id="IPR015797">
    <property type="entry name" value="NUDIX_hydrolase-like_dom_sf"/>
</dbReference>
<feature type="compositionally biased region" description="Polar residues" evidence="9">
    <location>
        <begin position="756"/>
        <end position="767"/>
    </location>
</feature>
<dbReference type="PROSITE" id="PS51462">
    <property type="entry name" value="NUDIX"/>
    <property type="match status" value="1"/>
</dbReference>
<protein>
    <submittedName>
        <fullName evidence="12">Bgt-4353</fullName>
    </submittedName>
    <submittedName>
        <fullName evidence="11">Catalytic subunit of the Dcp1p-Dcp2p decapping enzyme complex</fullName>
    </submittedName>
</protein>
<dbReference type="AlphaFoldDB" id="A0A061HEL3"/>
<comment type="subcellular location">
    <subcellularLocation>
        <location evidence="2">Cytoplasm</location>
    </subcellularLocation>
</comment>
<dbReference type="PROSITE" id="PS00893">
    <property type="entry name" value="NUDIX_BOX"/>
    <property type="match status" value="1"/>
</dbReference>
<feature type="compositionally biased region" description="Basic and acidic residues" evidence="9">
    <location>
        <begin position="801"/>
        <end position="813"/>
    </location>
</feature>
<evidence type="ECO:0000256" key="7">
    <source>
        <dbReference type="ARBA" id="ARBA00022884"/>
    </source>
</evidence>
<dbReference type="Pfam" id="PF05026">
    <property type="entry name" value="DCP2"/>
    <property type="match status" value="1"/>
</dbReference>
<dbReference type="GO" id="GO:0000184">
    <property type="term" value="P:nuclear-transcribed mRNA catabolic process, nonsense-mediated decay"/>
    <property type="evidence" value="ECO:0007669"/>
    <property type="project" value="InterPro"/>
</dbReference>
<dbReference type="PANTHER" id="PTHR23114">
    <property type="entry name" value="M7GPPPN-MRNA HYDROLASE"/>
    <property type="match status" value="1"/>
</dbReference>
<feature type="region of interest" description="Disordered" evidence="9">
    <location>
        <begin position="743"/>
        <end position="767"/>
    </location>
</feature>
<keyword evidence="6" id="KW-0378">Hydrolase</keyword>
<dbReference type="InterPro" id="IPR007722">
    <property type="entry name" value="DCP2_BoxA"/>
</dbReference>